<organism evidence="3 4">
    <name type="scientific">Belliella pelovolcani</name>
    <dbReference type="NCBI Taxonomy" id="529505"/>
    <lineage>
        <taxon>Bacteria</taxon>
        <taxon>Pseudomonadati</taxon>
        <taxon>Bacteroidota</taxon>
        <taxon>Cytophagia</taxon>
        <taxon>Cytophagales</taxon>
        <taxon>Cyclobacteriaceae</taxon>
        <taxon>Belliella</taxon>
    </lineage>
</organism>
<accession>A0A1N7KKE1</accession>
<protein>
    <submittedName>
        <fullName evidence="3">Uncharacterized protein</fullName>
    </submittedName>
</protein>
<dbReference type="OrthoDB" id="828270at2"/>
<keyword evidence="4" id="KW-1185">Reference proteome</keyword>
<reference evidence="4" key="1">
    <citation type="submission" date="2017-01" db="EMBL/GenBank/DDBJ databases">
        <authorList>
            <person name="Varghese N."/>
            <person name="Submissions S."/>
        </authorList>
    </citation>
    <scope>NUCLEOTIDE SEQUENCE [LARGE SCALE GENOMIC DNA]</scope>
    <source>
        <strain evidence="4">DSM 46698</strain>
    </source>
</reference>
<keyword evidence="1" id="KW-0175">Coiled coil</keyword>
<feature type="transmembrane region" description="Helical" evidence="2">
    <location>
        <begin position="30"/>
        <end position="51"/>
    </location>
</feature>
<dbReference type="AlphaFoldDB" id="A0A1N7KKE1"/>
<keyword evidence="2" id="KW-0472">Membrane</keyword>
<dbReference type="EMBL" id="FTOP01000002">
    <property type="protein sequence ID" value="SIS62091.1"/>
    <property type="molecule type" value="Genomic_DNA"/>
</dbReference>
<dbReference type="Proteomes" id="UP000186026">
    <property type="component" value="Unassembled WGS sequence"/>
</dbReference>
<keyword evidence="2" id="KW-0812">Transmembrane</keyword>
<evidence type="ECO:0000256" key="2">
    <source>
        <dbReference type="SAM" id="Phobius"/>
    </source>
</evidence>
<sequence>MQDDLKKKAEELEQTLQAQMNLLKSDSQDWVKVGAGVFVGGLVAFGLVSAFKGKKNKKTKKVMAVLEREGLLDEEIAEKLTAKKQSGFMGRMAAVLIPMAIAYAKDKFLNNYLQSQEEEDEA</sequence>
<name>A0A1N7KKE1_9BACT</name>
<gene>
    <name evidence="3" type="ORF">SAMN05421761_102156</name>
</gene>
<keyword evidence="2" id="KW-1133">Transmembrane helix</keyword>
<feature type="coiled-coil region" evidence="1">
    <location>
        <begin position="2"/>
        <end position="29"/>
    </location>
</feature>
<dbReference type="STRING" id="529505.SAMN05421761_102156"/>
<evidence type="ECO:0000313" key="3">
    <source>
        <dbReference type="EMBL" id="SIS62091.1"/>
    </source>
</evidence>
<proteinExistence type="predicted"/>
<feature type="transmembrane region" description="Helical" evidence="2">
    <location>
        <begin position="88"/>
        <end position="104"/>
    </location>
</feature>
<evidence type="ECO:0000256" key="1">
    <source>
        <dbReference type="SAM" id="Coils"/>
    </source>
</evidence>
<evidence type="ECO:0000313" key="4">
    <source>
        <dbReference type="Proteomes" id="UP000186026"/>
    </source>
</evidence>
<dbReference type="RefSeq" id="WP_076498415.1">
    <property type="nucleotide sequence ID" value="NZ_FTOP01000002.1"/>
</dbReference>